<gene>
    <name evidence="1" type="ORF">K457DRAFT_26988</name>
</gene>
<sequence length="470" mass="54210">MSKSPPPAIHHPSRKRPSLIDIPEILERIFYFTDDFTLRRTAVLVCRHWLHMNINRIPRTVYYKNELRMRLRQPELVVSRLTGATRLCCYHTVDEVSRDVKNPFKSNIRDVIVDSQVEYRKQLETRNQTPTHKHKPAIHSFSPLRKMDIEIVQYISGSFDTFPFPETFTNVTLHIHSSRNASFNFNRILHRGPLLEMLSIETIRCDYNCLTWEDEPMTPHRDLALRSLTLNQITLQHSMLAHILSSAPQLKDTNTGSSTTSARDMSHHFRMDLIGIRLSSLLLKELEVHTPCLTTLELHWQRKGRVAAYEGCRNDIVTASRLLFEYLCNSPSAANLKSLKTGVLFQNMDVFGRGQPFDASFSPALQTPSNSPGIWRCPPILEDLEIYFPCVIINKAPEHIYAARLCMQLEGGFCLLSRLRSLQRLRVYAAGRRGITGLCQEMDLNWIVPSGRSDKFKELRQKEIASWQSL</sequence>
<reference evidence="1 2" key="1">
    <citation type="submission" date="2016-05" db="EMBL/GenBank/DDBJ databases">
        <title>Genome sequencing reveals origins of a unique bacterial endosymbiosis in the earliest lineages of terrestrial Fungi.</title>
        <authorList>
            <consortium name="DOE Joint Genome Institute"/>
            <person name="Uehling J."/>
            <person name="Gryganskyi A."/>
            <person name="Hameed K."/>
            <person name="Tschaplinski T."/>
            <person name="Misztal P."/>
            <person name="Wu S."/>
            <person name="Desiro A."/>
            <person name="Vande Pol N."/>
            <person name="Du Z.-Y."/>
            <person name="Zienkiewicz A."/>
            <person name="Zienkiewicz K."/>
            <person name="Morin E."/>
            <person name="Tisserant E."/>
            <person name="Splivallo R."/>
            <person name="Hainaut M."/>
            <person name="Henrissat B."/>
            <person name="Ohm R."/>
            <person name="Kuo A."/>
            <person name="Yan J."/>
            <person name="Lipzen A."/>
            <person name="Nolan M."/>
            <person name="Labutti K."/>
            <person name="Barry K."/>
            <person name="Goldstein A."/>
            <person name="Labbe J."/>
            <person name="Schadt C."/>
            <person name="Tuskan G."/>
            <person name="Grigoriev I."/>
            <person name="Martin F."/>
            <person name="Vilgalys R."/>
            <person name="Bonito G."/>
        </authorList>
    </citation>
    <scope>NUCLEOTIDE SEQUENCE [LARGE SCALE GENOMIC DNA]</scope>
    <source>
        <strain evidence="1 2">AG-77</strain>
    </source>
</reference>
<organism evidence="1 2">
    <name type="scientific">Linnemannia elongata AG-77</name>
    <dbReference type="NCBI Taxonomy" id="1314771"/>
    <lineage>
        <taxon>Eukaryota</taxon>
        <taxon>Fungi</taxon>
        <taxon>Fungi incertae sedis</taxon>
        <taxon>Mucoromycota</taxon>
        <taxon>Mortierellomycotina</taxon>
        <taxon>Mortierellomycetes</taxon>
        <taxon>Mortierellales</taxon>
        <taxon>Mortierellaceae</taxon>
        <taxon>Linnemannia</taxon>
    </lineage>
</organism>
<keyword evidence="2" id="KW-1185">Reference proteome</keyword>
<evidence type="ECO:0000313" key="2">
    <source>
        <dbReference type="Proteomes" id="UP000078512"/>
    </source>
</evidence>
<dbReference type="EMBL" id="KV442011">
    <property type="protein sequence ID" value="OAQ36765.1"/>
    <property type="molecule type" value="Genomic_DNA"/>
</dbReference>
<evidence type="ECO:0000313" key="1">
    <source>
        <dbReference type="EMBL" id="OAQ36765.1"/>
    </source>
</evidence>
<name>A0A197KGV2_9FUNG</name>
<protein>
    <recommendedName>
        <fullName evidence="3">F-box domain-containing protein</fullName>
    </recommendedName>
</protein>
<proteinExistence type="predicted"/>
<dbReference type="OrthoDB" id="2442875at2759"/>
<evidence type="ECO:0008006" key="3">
    <source>
        <dbReference type="Google" id="ProtNLM"/>
    </source>
</evidence>
<dbReference type="AlphaFoldDB" id="A0A197KGV2"/>
<accession>A0A197KGV2</accession>
<dbReference type="Proteomes" id="UP000078512">
    <property type="component" value="Unassembled WGS sequence"/>
</dbReference>